<sequence length="298" mass="32225">MTIVEAAAAAAAASASWPPVLGFGRAGEVILCSQHGFRAAGLRKRLVSSNGRRTAERLPLSPPSLSPSISPGPHRLLFLAHAVESTQASSATSGKTIVPDNEFSLAKVSFGVIGLAVGGTLLSYGFGAYFSILPGSEWSALMLTYGFPLAIIGMALKYAELKPVPCITYSDAEALRETCATPILKQVRNDVTRYRYGDEQHLDEALKRIFQYGQGGGIPRRSAPTLQMIREEVTDDGKYCLVLVFEAKALQLSDFERRQAKFKSFFGPGITSEIEKGENDLYEVRLISETTSQPSSQL</sequence>
<keyword evidence="1" id="KW-1133">Transmembrane helix</keyword>
<accession>A0A8B7BW06</accession>
<gene>
    <name evidence="3" type="primary">LOC103704861</name>
</gene>
<dbReference type="AlphaFoldDB" id="A0A8B7BW06"/>
<dbReference type="GeneID" id="103704861"/>
<feature type="transmembrane region" description="Helical" evidence="1">
    <location>
        <begin position="138"/>
        <end position="156"/>
    </location>
</feature>
<evidence type="ECO:0000313" key="2">
    <source>
        <dbReference type="Proteomes" id="UP000228380"/>
    </source>
</evidence>
<dbReference type="RefSeq" id="XP_008786559.2">
    <property type="nucleotide sequence ID" value="XM_008788337.4"/>
</dbReference>
<feature type="transmembrane region" description="Helical" evidence="1">
    <location>
        <begin position="110"/>
        <end position="132"/>
    </location>
</feature>
<reference evidence="3" key="2">
    <citation type="submission" date="2025-08" db="UniProtKB">
        <authorList>
            <consortium name="RefSeq"/>
        </authorList>
    </citation>
    <scope>IDENTIFICATION</scope>
    <source>
        <tissue evidence="3">Young leaves</tissue>
    </source>
</reference>
<name>A0A8B7BW06_PHODC</name>
<organism evidence="2 3">
    <name type="scientific">Phoenix dactylifera</name>
    <name type="common">Date palm</name>
    <dbReference type="NCBI Taxonomy" id="42345"/>
    <lineage>
        <taxon>Eukaryota</taxon>
        <taxon>Viridiplantae</taxon>
        <taxon>Streptophyta</taxon>
        <taxon>Embryophyta</taxon>
        <taxon>Tracheophyta</taxon>
        <taxon>Spermatophyta</taxon>
        <taxon>Magnoliopsida</taxon>
        <taxon>Liliopsida</taxon>
        <taxon>Arecaceae</taxon>
        <taxon>Coryphoideae</taxon>
        <taxon>Phoeniceae</taxon>
        <taxon>Phoenix</taxon>
    </lineage>
</organism>
<keyword evidence="1" id="KW-0812">Transmembrane</keyword>
<dbReference type="KEGG" id="pda:103704861"/>
<protein>
    <submittedName>
        <fullName evidence="3">Thylakoid membrane protein slr0575 isoform X1</fullName>
    </submittedName>
</protein>
<dbReference type="PANTHER" id="PTHR35551:SF1">
    <property type="entry name" value="ACCLIMATION OF PHOTOSYNTHESIS TO ENVIRONMENT"/>
    <property type="match status" value="1"/>
</dbReference>
<dbReference type="Proteomes" id="UP000228380">
    <property type="component" value="Chromosome 11"/>
</dbReference>
<keyword evidence="1" id="KW-0472">Membrane</keyword>
<reference evidence="2" key="1">
    <citation type="journal article" date="2019" name="Nat. Commun.">
        <title>Genome-wide association mapping of date palm fruit traits.</title>
        <authorList>
            <person name="Hazzouri K.M."/>
            <person name="Gros-Balthazard M."/>
            <person name="Flowers J.M."/>
            <person name="Copetti D."/>
            <person name="Lemansour A."/>
            <person name="Lebrun M."/>
            <person name="Masmoudi K."/>
            <person name="Ferrand S."/>
            <person name="Dhar M.I."/>
            <person name="Fresquez Z.A."/>
            <person name="Rosas U."/>
            <person name="Zhang J."/>
            <person name="Talag J."/>
            <person name="Lee S."/>
            <person name="Kudrna D."/>
            <person name="Powell R.F."/>
            <person name="Leitch I.J."/>
            <person name="Krueger R.R."/>
            <person name="Wing R.A."/>
            <person name="Amiri K.M.A."/>
            <person name="Purugganan M.D."/>
        </authorList>
    </citation>
    <scope>NUCLEOTIDE SEQUENCE [LARGE SCALE GENOMIC DNA]</scope>
    <source>
        <strain evidence="2">cv. Khalas</strain>
    </source>
</reference>
<evidence type="ECO:0000256" key="1">
    <source>
        <dbReference type="SAM" id="Phobius"/>
    </source>
</evidence>
<dbReference type="PANTHER" id="PTHR35551">
    <property type="match status" value="1"/>
</dbReference>
<evidence type="ECO:0000313" key="3">
    <source>
        <dbReference type="RefSeq" id="XP_008786559.2"/>
    </source>
</evidence>
<keyword evidence="2" id="KW-1185">Reference proteome</keyword>
<proteinExistence type="predicted"/>
<dbReference type="OrthoDB" id="1882189at2759"/>
<dbReference type="Pfam" id="PF11016">
    <property type="entry name" value="DUF2854"/>
    <property type="match status" value="1"/>
</dbReference>
<dbReference type="InterPro" id="IPR021275">
    <property type="entry name" value="DUF2854"/>
</dbReference>